<proteinExistence type="predicted"/>
<protein>
    <submittedName>
        <fullName evidence="1">Uncharacterized protein</fullName>
    </submittedName>
</protein>
<dbReference type="Proteomes" id="UP001239111">
    <property type="component" value="Chromosome 4"/>
</dbReference>
<comment type="caution">
    <text evidence="1">The sequence shown here is derived from an EMBL/GenBank/DDBJ whole genome shotgun (WGS) entry which is preliminary data.</text>
</comment>
<accession>A0ACC2N1E2</accession>
<organism evidence="1 2">
    <name type="scientific">Eretmocerus hayati</name>
    <dbReference type="NCBI Taxonomy" id="131215"/>
    <lineage>
        <taxon>Eukaryota</taxon>
        <taxon>Metazoa</taxon>
        <taxon>Ecdysozoa</taxon>
        <taxon>Arthropoda</taxon>
        <taxon>Hexapoda</taxon>
        <taxon>Insecta</taxon>
        <taxon>Pterygota</taxon>
        <taxon>Neoptera</taxon>
        <taxon>Endopterygota</taxon>
        <taxon>Hymenoptera</taxon>
        <taxon>Apocrita</taxon>
        <taxon>Proctotrupomorpha</taxon>
        <taxon>Chalcidoidea</taxon>
        <taxon>Aphelinidae</taxon>
        <taxon>Aphelininae</taxon>
        <taxon>Eretmocerus</taxon>
    </lineage>
</organism>
<keyword evidence="2" id="KW-1185">Reference proteome</keyword>
<evidence type="ECO:0000313" key="1">
    <source>
        <dbReference type="EMBL" id="KAJ8664837.1"/>
    </source>
</evidence>
<evidence type="ECO:0000313" key="2">
    <source>
        <dbReference type="Proteomes" id="UP001239111"/>
    </source>
</evidence>
<name>A0ACC2N1E2_9HYME</name>
<gene>
    <name evidence="1" type="ORF">QAD02_006499</name>
</gene>
<sequence>MNTQISLTHTKFAMSSDNRGHASSSTNVNNQVIPAQTSKPTFAKVYANTLRPKREHAIIIDSKEGLTNDDYLDGLETLIALSEVRGISKISGGRVCIYVSSAEWVTEEKESTSEGIPSSNQTTDK</sequence>
<dbReference type="EMBL" id="CM056744">
    <property type="protein sequence ID" value="KAJ8664837.1"/>
    <property type="molecule type" value="Genomic_DNA"/>
</dbReference>
<reference evidence="1" key="1">
    <citation type="submission" date="2023-04" db="EMBL/GenBank/DDBJ databases">
        <title>A chromosome-level genome assembly of the parasitoid wasp Eretmocerus hayati.</title>
        <authorList>
            <person name="Zhong Y."/>
            <person name="Liu S."/>
            <person name="Liu Y."/>
        </authorList>
    </citation>
    <scope>NUCLEOTIDE SEQUENCE</scope>
    <source>
        <strain evidence="1">ZJU_SS_LIU_2023</strain>
    </source>
</reference>